<accession>A0A2T4U752</accession>
<dbReference type="EMBL" id="PZJJ01000009">
    <property type="protein sequence ID" value="PTL39233.1"/>
    <property type="molecule type" value="Genomic_DNA"/>
</dbReference>
<keyword evidence="4" id="KW-1185">Reference proteome</keyword>
<protein>
    <submittedName>
        <fullName evidence="3">DUF948 domain-containing protein</fullName>
    </submittedName>
</protein>
<evidence type="ECO:0000313" key="3">
    <source>
        <dbReference type="EMBL" id="PTL39233.1"/>
    </source>
</evidence>
<organism evidence="3 4">
    <name type="scientific">Alkalicoccus saliphilus</name>
    <dbReference type="NCBI Taxonomy" id="200989"/>
    <lineage>
        <taxon>Bacteria</taxon>
        <taxon>Bacillati</taxon>
        <taxon>Bacillota</taxon>
        <taxon>Bacilli</taxon>
        <taxon>Bacillales</taxon>
        <taxon>Bacillaceae</taxon>
        <taxon>Alkalicoccus</taxon>
    </lineage>
</organism>
<feature type="region of interest" description="Disordered" evidence="1">
    <location>
        <begin position="140"/>
        <end position="179"/>
    </location>
</feature>
<feature type="transmembrane region" description="Helical" evidence="2">
    <location>
        <begin position="6"/>
        <end position="26"/>
    </location>
</feature>
<dbReference type="RefSeq" id="WP_107584620.1">
    <property type="nucleotide sequence ID" value="NZ_PZJJ01000009.1"/>
</dbReference>
<feature type="compositionally biased region" description="Polar residues" evidence="1">
    <location>
        <begin position="159"/>
        <end position="173"/>
    </location>
</feature>
<dbReference type="Pfam" id="PF06103">
    <property type="entry name" value="DUF948"/>
    <property type="match status" value="1"/>
</dbReference>
<keyword evidence="2" id="KW-0472">Membrane</keyword>
<comment type="caution">
    <text evidence="3">The sequence shown here is derived from an EMBL/GenBank/DDBJ whole genome shotgun (WGS) entry which is preliminary data.</text>
</comment>
<dbReference type="AlphaFoldDB" id="A0A2T4U752"/>
<keyword evidence="2" id="KW-1133">Transmembrane helix</keyword>
<keyword evidence="2" id="KW-0812">Transmembrane</keyword>
<dbReference type="OrthoDB" id="2437843at2"/>
<evidence type="ECO:0000256" key="2">
    <source>
        <dbReference type="SAM" id="Phobius"/>
    </source>
</evidence>
<evidence type="ECO:0000313" key="4">
    <source>
        <dbReference type="Proteomes" id="UP000240509"/>
    </source>
</evidence>
<dbReference type="PANTHER" id="PTHR40070:SF1">
    <property type="entry name" value="UPF0478 PROTEIN YTXG"/>
    <property type="match status" value="1"/>
</dbReference>
<proteinExistence type="predicted"/>
<gene>
    <name evidence="3" type="ORF">C6Y45_07530</name>
</gene>
<dbReference type="PANTHER" id="PTHR40070">
    <property type="entry name" value="UPF0478 PROTEIN YTXG"/>
    <property type="match status" value="1"/>
</dbReference>
<dbReference type="InterPro" id="IPR009293">
    <property type="entry name" value="UPF0478"/>
</dbReference>
<dbReference type="Proteomes" id="UP000240509">
    <property type="component" value="Unassembled WGS sequence"/>
</dbReference>
<sequence length="179" mass="19561">MDWLGIGVLVIGVALFLGVLFLRPVLQKLADTLNNTAETVSTLNKSVGEITNETSLILYNTNETLVDLNKKIGKLNPLFDIVHDTGQAAHHLTATMAGFTSVKHDRATAALNYIDKKDLEGIMRGAAFIYYLRQVKKESDRQTAVKTETTGVQPEVEISSEQPDNQLNKQSVQPGGPVV</sequence>
<name>A0A2T4U752_9BACI</name>
<evidence type="ECO:0000256" key="1">
    <source>
        <dbReference type="SAM" id="MobiDB-lite"/>
    </source>
</evidence>
<reference evidence="3 4" key="1">
    <citation type="submission" date="2018-03" db="EMBL/GenBank/DDBJ databases">
        <title>Alkalicoccus saliphilus sp. nov., isolated from a mineral pool.</title>
        <authorList>
            <person name="Zhao B."/>
        </authorList>
    </citation>
    <scope>NUCLEOTIDE SEQUENCE [LARGE SCALE GENOMIC DNA]</scope>
    <source>
        <strain evidence="3 4">6AG</strain>
    </source>
</reference>